<dbReference type="EMBL" id="JAEAOA010000895">
    <property type="protein sequence ID" value="KAK3587995.1"/>
    <property type="molecule type" value="Genomic_DNA"/>
</dbReference>
<dbReference type="GO" id="GO:0004521">
    <property type="term" value="F:RNA endonuclease activity"/>
    <property type="evidence" value="ECO:0007669"/>
    <property type="project" value="TreeGrafter"/>
</dbReference>
<dbReference type="InterPro" id="IPR020821">
    <property type="entry name" value="ENPP1-3/EXOG-like_nuc-like"/>
</dbReference>
<dbReference type="CDD" id="cd00091">
    <property type="entry name" value="NUC"/>
    <property type="match status" value="1"/>
</dbReference>
<dbReference type="Proteomes" id="UP001195483">
    <property type="component" value="Unassembled WGS sequence"/>
</dbReference>
<dbReference type="Gene3D" id="3.40.570.10">
    <property type="entry name" value="Extracellular Endonuclease, subunit A"/>
    <property type="match status" value="1"/>
</dbReference>
<gene>
    <name evidence="7" type="ORF">CHS0354_014516</name>
</gene>
<keyword evidence="4" id="KW-1133">Transmembrane helix</keyword>
<sequence>MLWICKLLRISPPMFLRGFVSGTAVSTVVYAVLYASINRKAIDTASVQSNFEDINKLEQGQEILKYGFPDRGPELMYYTNHVLAYDRAKRTPVWVAEHLTAETLKGYASRKNEKFLPDPRIPEMFSAQNSDYQGSGWSRGHMSPAGNHKISKEAMKDSFFLSNIVPQNYENNAGFWNRLEMYCRDLTKNFQSVRIISGPLVMPYEEEGKKFIKYQIIGNSEVAVPTHLYKIIVAERKSQPVALGVFIIPNEPLDFSHHLTKYQITLPQLESRTGINFVPKLDLSKTVNLCDVHSCQLIEKGKFELYFIGRKLESANTLSRLEHVWKELEEKKLKPDKDLIDLYEKRHKEILMEEKRK</sequence>
<dbReference type="Pfam" id="PF18026">
    <property type="entry name" value="Exog_C"/>
    <property type="match status" value="1"/>
</dbReference>
<evidence type="ECO:0000313" key="8">
    <source>
        <dbReference type="Proteomes" id="UP001195483"/>
    </source>
</evidence>
<dbReference type="Gene3D" id="6.10.250.1250">
    <property type="match status" value="1"/>
</dbReference>
<feature type="active site" description="Proton acceptor" evidence="2">
    <location>
        <position position="141"/>
    </location>
</feature>
<dbReference type="GO" id="GO:0005743">
    <property type="term" value="C:mitochondrial inner membrane"/>
    <property type="evidence" value="ECO:0007669"/>
    <property type="project" value="TreeGrafter"/>
</dbReference>
<dbReference type="InterPro" id="IPR044925">
    <property type="entry name" value="His-Me_finger_sf"/>
</dbReference>
<keyword evidence="4" id="KW-0812">Transmembrane</keyword>
<keyword evidence="4" id="KW-0472">Membrane</keyword>
<dbReference type="InterPro" id="IPR001604">
    <property type="entry name" value="Endo_G_ENPP1-like_dom"/>
</dbReference>
<dbReference type="SMART" id="SM00892">
    <property type="entry name" value="Endonuclease_NS"/>
    <property type="match status" value="1"/>
</dbReference>
<evidence type="ECO:0008006" key="9">
    <source>
        <dbReference type="Google" id="ProtNLM"/>
    </source>
</evidence>
<dbReference type="PANTHER" id="PTHR13966:SF19">
    <property type="entry name" value="NUCLEASE EXOG, MITOCHONDRIAL"/>
    <property type="match status" value="1"/>
</dbReference>
<dbReference type="GO" id="GO:0003676">
    <property type="term" value="F:nucleic acid binding"/>
    <property type="evidence" value="ECO:0007669"/>
    <property type="project" value="InterPro"/>
</dbReference>
<comment type="similarity">
    <text evidence="1">Belongs to the DNA/RNA non-specific endonuclease family.</text>
</comment>
<dbReference type="GO" id="GO:0008409">
    <property type="term" value="F:5'-3' exonuclease activity"/>
    <property type="evidence" value="ECO:0007669"/>
    <property type="project" value="TreeGrafter"/>
</dbReference>
<dbReference type="SUPFAM" id="SSF54060">
    <property type="entry name" value="His-Me finger endonucleases"/>
    <property type="match status" value="1"/>
</dbReference>
<dbReference type="GO" id="GO:0000014">
    <property type="term" value="F:single-stranded DNA endodeoxyribonuclease activity"/>
    <property type="evidence" value="ECO:0007669"/>
    <property type="project" value="TreeGrafter"/>
</dbReference>
<dbReference type="InterPro" id="IPR044929">
    <property type="entry name" value="DNA/RNA_non-sp_Endonuclease_sf"/>
</dbReference>
<feature type="binding site" evidence="3">
    <location>
        <position position="172"/>
    </location>
    <ligand>
        <name>Mg(2+)</name>
        <dbReference type="ChEBI" id="CHEBI:18420"/>
        <note>catalytic</note>
    </ligand>
</feature>
<proteinExistence type="inferred from homology"/>
<evidence type="ECO:0000256" key="4">
    <source>
        <dbReference type="SAM" id="Phobius"/>
    </source>
</evidence>
<keyword evidence="3" id="KW-0479">Metal-binding</keyword>
<accession>A0AAE0SAW7</accession>
<name>A0AAE0SAW7_9BIVA</name>
<reference evidence="7" key="2">
    <citation type="journal article" date="2021" name="Genome Biol. Evol.">
        <title>Developing a high-quality reference genome for a parasitic bivalve with doubly uniparental inheritance (Bivalvia: Unionida).</title>
        <authorList>
            <person name="Smith C.H."/>
        </authorList>
    </citation>
    <scope>NUCLEOTIDE SEQUENCE</scope>
    <source>
        <strain evidence="7">CHS0354</strain>
        <tissue evidence="7">Mantle</tissue>
    </source>
</reference>
<dbReference type="InterPro" id="IPR040255">
    <property type="entry name" value="Non-specific_endonuclease"/>
</dbReference>
<evidence type="ECO:0000256" key="2">
    <source>
        <dbReference type="PIRSR" id="PIRSR640255-1"/>
    </source>
</evidence>
<dbReference type="AlphaFoldDB" id="A0AAE0SAW7"/>
<dbReference type="PANTHER" id="PTHR13966">
    <property type="entry name" value="ENDONUCLEASE RELATED"/>
    <property type="match status" value="1"/>
</dbReference>
<protein>
    <recommendedName>
        <fullName evidence="9">Nuclease EXOG, mitochondrial</fullName>
    </recommendedName>
</protein>
<feature type="domain" description="ENPP1-3/EXOG-like endonuclease/phosphodiesterase" evidence="5">
    <location>
        <begin position="78"/>
        <end position="284"/>
    </location>
</feature>
<dbReference type="GO" id="GO:0006309">
    <property type="term" value="P:apoptotic DNA fragmentation"/>
    <property type="evidence" value="ECO:0007669"/>
    <property type="project" value="TreeGrafter"/>
</dbReference>
<dbReference type="Pfam" id="PF01223">
    <property type="entry name" value="Endonuclease_NS"/>
    <property type="match status" value="1"/>
</dbReference>
<dbReference type="GO" id="GO:0005634">
    <property type="term" value="C:nucleus"/>
    <property type="evidence" value="ECO:0007669"/>
    <property type="project" value="TreeGrafter"/>
</dbReference>
<comment type="caution">
    <text evidence="7">The sequence shown here is derived from an EMBL/GenBank/DDBJ whole genome shotgun (WGS) entry which is preliminary data.</text>
</comment>
<dbReference type="InterPro" id="IPR041003">
    <property type="entry name" value="Exog_C"/>
</dbReference>
<reference evidence="7" key="1">
    <citation type="journal article" date="2021" name="Genome Biol. Evol.">
        <title>A High-Quality Reference Genome for a Parasitic Bivalve with Doubly Uniparental Inheritance (Bivalvia: Unionida).</title>
        <authorList>
            <person name="Smith C.H."/>
        </authorList>
    </citation>
    <scope>NUCLEOTIDE SEQUENCE</scope>
    <source>
        <strain evidence="7">CHS0354</strain>
    </source>
</reference>
<feature type="domain" description="DNA/RNA non-specific endonuclease/pyrophosphatase/phosphodiesterase" evidence="6">
    <location>
        <begin position="77"/>
        <end position="284"/>
    </location>
</feature>
<dbReference type="SMART" id="SM00477">
    <property type="entry name" value="NUC"/>
    <property type="match status" value="1"/>
</dbReference>
<evidence type="ECO:0000256" key="3">
    <source>
        <dbReference type="PIRSR" id="PIRSR640255-2"/>
    </source>
</evidence>
<keyword evidence="8" id="KW-1185">Reference proteome</keyword>
<evidence type="ECO:0000256" key="1">
    <source>
        <dbReference type="ARBA" id="ARBA00010052"/>
    </source>
</evidence>
<evidence type="ECO:0000259" key="5">
    <source>
        <dbReference type="SMART" id="SM00477"/>
    </source>
</evidence>
<evidence type="ECO:0000259" key="6">
    <source>
        <dbReference type="SMART" id="SM00892"/>
    </source>
</evidence>
<feature type="transmembrane region" description="Helical" evidence="4">
    <location>
        <begin position="15"/>
        <end position="37"/>
    </location>
</feature>
<dbReference type="GO" id="GO:0046872">
    <property type="term" value="F:metal ion binding"/>
    <property type="evidence" value="ECO:0007669"/>
    <property type="project" value="UniProtKB-KW"/>
</dbReference>
<organism evidence="7 8">
    <name type="scientific">Potamilus streckersoni</name>
    <dbReference type="NCBI Taxonomy" id="2493646"/>
    <lineage>
        <taxon>Eukaryota</taxon>
        <taxon>Metazoa</taxon>
        <taxon>Spiralia</taxon>
        <taxon>Lophotrochozoa</taxon>
        <taxon>Mollusca</taxon>
        <taxon>Bivalvia</taxon>
        <taxon>Autobranchia</taxon>
        <taxon>Heteroconchia</taxon>
        <taxon>Palaeoheterodonta</taxon>
        <taxon>Unionida</taxon>
        <taxon>Unionoidea</taxon>
        <taxon>Unionidae</taxon>
        <taxon>Ambleminae</taxon>
        <taxon>Lampsilini</taxon>
        <taxon>Potamilus</taxon>
    </lineage>
</organism>
<evidence type="ECO:0000313" key="7">
    <source>
        <dbReference type="EMBL" id="KAK3587995.1"/>
    </source>
</evidence>
<reference evidence="7" key="3">
    <citation type="submission" date="2023-05" db="EMBL/GenBank/DDBJ databases">
        <authorList>
            <person name="Smith C.H."/>
        </authorList>
    </citation>
    <scope>NUCLEOTIDE SEQUENCE</scope>
    <source>
        <strain evidence="7">CHS0354</strain>
        <tissue evidence="7">Mantle</tissue>
    </source>
</reference>